<dbReference type="EMBL" id="JAUEPP010000007">
    <property type="protein sequence ID" value="KAK3339531.1"/>
    <property type="molecule type" value="Genomic_DNA"/>
</dbReference>
<comment type="caution">
    <text evidence="1">The sequence shown here is derived from an EMBL/GenBank/DDBJ whole genome shotgun (WGS) entry which is preliminary data.</text>
</comment>
<proteinExistence type="predicted"/>
<name>A0AAE0MP92_9PEZI</name>
<evidence type="ECO:0000313" key="1">
    <source>
        <dbReference type="EMBL" id="KAK3339531.1"/>
    </source>
</evidence>
<gene>
    <name evidence="1" type="ORF">B0H65DRAFT_302657</name>
</gene>
<keyword evidence="2" id="KW-1185">Reference proteome</keyword>
<dbReference type="RefSeq" id="XP_062678891.1">
    <property type="nucleotide sequence ID" value="XM_062823160.1"/>
</dbReference>
<dbReference type="Proteomes" id="UP001278500">
    <property type="component" value="Unassembled WGS sequence"/>
</dbReference>
<organism evidence="1 2">
    <name type="scientific">Neurospora tetraspora</name>
    <dbReference type="NCBI Taxonomy" id="94610"/>
    <lineage>
        <taxon>Eukaryota</taxon>
        <taxon>Fungi</taxon>
        <taxon>Dikarya</taxon>
        <taxon>Ascomycota</taxon>
        <taxon>Pezizomycotina</taxon>
        <taxon>Sordariomycetes</taxon>
        <taxon>Sordariomycetidae</taxon>
        <taxon>Sordariales</taxon>
        <taxon>Sordariaceae</taxon>
        <taxon>Neurospora</taxon>
    </lineage>
</organism>
<dbReference type="GeneID" id="87860314"/>
<protein>
    <submittedName>
        <fullName evidence="1">Uncharacterized protein</fullName>
    </submittedName>
</protein>
<sequence length="104" mass="11832">MFFFVGFVGCSEVRSLRGGHLPFSLPCDNNTNKDETKNLFHGFWQQPFLKISPVSNVRNLKTTTVTNTLPLPLLGMSWLGEIPKQETPSLQPWKSSKLHRDSAW</sequence>
<reference evidence="1" key="2">
    <citation type="submission" date="2023-06" db="EMBL/GenBank/DDBJ databases">
        <authorList>
            <consortium name="Lawrence Berkeley National Laboratory"/>
            <person name="Haridas S."/>
            <person name="Hensen N."/>
            <person name="Bonometti L."/>
            <person name="Westerberg I."/>
            <person name="Brannstrom I.O."/>
            <person name="Guillou S."/>
            <person name="Cros-Aarteil S."/>
            <person name="Calhoun S."/>
            <person name="Kuo A."/>
            <person name="Mondo S."/>
            <person name="Pangilinan J."/>
            <person name="Riley R."/>
            <person name="Labutti K."/>
            <person name="Andreopoulos B."/>
            <person name="Lipzen A."/>
            <person name="Chen C."/>
            <person name="Yanf M."/>
            <person name="Daum C."/>
            <person name="Ng V."/>
            <person name="Clum A."/>
            <person name="Steindorff A."/>
            <person name="Ohm R."/>
            <person name="Martin F."/>
            <person name="Silar P."/>
            <person name="Natvig D."/>
            <person name="Lalanne C."/>
            <person name="Gautier V."/>
            <person name="Ament-Velasquez S.L."/>
            <person name="Kruys A."/>
            <person name="Hutchinson M.I."/>
            <person name="Powell A.J."/>
            <person name="Barry K."/>
            <person name="Miller A.N."/>
            <person name="Grigoriev I.V."/>
            <person name="Debuchy R."/>
            <person name="Gladieux P."/>
            <person name="Thoren M.H."/>
            <person name="Johannesson H."/>
        </authorList>
    </citation>
    <scope>NUCLEOTIDE SEQUENCE</scope>
    <source>
        <strain evidence="1">CBS 560.94</strain>
    </source>
</reference>
<reference evidence="1" key="1">
    <citation type="journal article" date="2023" name="Mol. Phylogenet. Evol.">
        <title>Genome-scale phylogeny and comparative genomics of the fungal order Sordariales.</title>
        <authorList>
            <person name="Hensen N."/>
            <person name="Bonometti L."/>
            <person name="Westerberg I."/>
            <person name="Brannstrom I.O."/>
            <person name="Guillou S."/>
            <person name="Cros-Aarteil S."/>
            <person name="Calhoun S."/>
            <person name="Haridas S."/>
            <person name="Kuo A."/>
            <person name="Mondo S."/>
            <person name="Pangilinan J."/>
            <person name="Riley R."/>
            <person name="LaButti K."/>
            <person name="Andreopoulos B."/>
            <person name="Lipzen A."/>
            <person name="Chen C."/>
            <person name="Yan M."/>
            <person name="Daum C."/>
            <person name="Ng V."/>
            <person name="Clum A."/>
            <person name="Steindorff A."/>
            <person name="Ohm R.A."/>
            <person name="Martin F."/>
            <person name="Silar P."/>
            <person name="Natvig D.O."/>
            <person name="Lalanne C."/>
            <person name="Gautier V."/>
            <person name="Ament-Velasquez S.L."/>
            <person name="Kruys A."/>
            <person name="Hutchinson M.I."/>
            <person name="Powell A.J."/>
            <person name="Barry K."/>
            <person name="Miller A.N."/>
            <person name="Grigoriev I.V."/>
            <person name="Debuchy R."/>
            <person name="Gladieux P."/>
            <person name="Hiltunen Thoren M."/>
            <person name="Johannesson H."/>
        </authorList>
    </citation>
    <scope>NUCLEOTIDE SEQUENCE</scope>
    <source>
        <strain evidence="1">CBS 560.94</strain>
    </source>
</reference>
<dbReference type="AlphaFoldDB" id="A0AAE0MP92"/>
<evidence type="ECO:0000313" key="2">
    <source>
        <dbReference type="Proteomes" id="UP001278500"/>
    </source>
</evidence>
<accession>A0AAE0MP92</accession>